<comment type="caution">
    <text evidence="3">The sequence shown here is derived from an EMBL/GenBank/DDBJ whole genome shotgun (WGS) entry which is preliminary data.</text>
</comment>
<reference evidence="3" key="1">
    <citation type="submission" date="2020-05" db="EMBL/GenBank/DDBJ databases">
        <title>Mycena genomes resolve the evolution of fungal bioluminescence.</title>
        <authorList>
            <person name="Tsai I.J."/>
        </authorList>
    </citation>
    <scope>NUCLEOTIDE SEQUENCE</scope>
    <source>
        <strain evidence="3">171206Taipei</strain>
    </source>
</reference>
<dbReference type="InterPro" id="IPR000195">
    <property type="entry name" value="Rab-GAP-TBC_dom"/>
</dbReference>
<dbReference type="GeneID" id="59344286"/>
<protein>
    <submittedName>
        <fullName evidence="3">TBC1 domain family member 14</fullName>
    </submittedName>
</protein>
<dbReference type="Gene3D" id="1.10.10.750">
    <property type="entry name" value="Ypt/Rab-GAP domain of gyp1p, domain 1"/>
    <property type="match status" value="1"/>
</dbReference>
<dbReference type="Proteomes" id="UP000636479">
    <property type="component" value="Unassembled WGS sequence"/>
</dbReference>
<keyword evidence="4" id="KW-1185">Reference proteome</keyword>
<dbReference type="OrthoDB" id="289721at2759"/>
<dbReference type="InterPro" id="IPR035969">
    <property type="entry name" value="Rab-GAP_TBC_sf"/>
</dbReference>
<feature type="compositionally biased region" description="Low complexity" evidence="1">
    <location>
        <begin position="100"/>
        <end position="110"/>
    </location>
</feature>
<dbReference type="Gene3D" id="1.10.472.80">
    <property type="entry name" value="Ypt/Rab-GAP domain of gyp1p, domain 3"/>
    <property type="match status" value="1"/>
</dbReference>
<dbReference type="Pfam" id="PF00566">
    <property type="entry name" value="RabGAP-TBC"/>
    <property type="match status" value="1"/>
</dbReference>
<feature type="compositionally biased region" description="Acidic residues" evidence="1">
    <location>
        <begin position="9"/>
        <end position="20"/>
    </location>
</feature>
<dbReference type="GO" id="GO:0005096">
    <property type="term" value="F:GTPase activator activity"/>
    <property type="evidence" value="ECO:0007669"/>
    <property type="project" value="TreeGrafter"/>
</dbReference>
<evidence type="ECO:0000313" key="3">
    <source>
        <dbReference type="EMBL" id="KAF7307043.1"/>
    </source>
</evidence>
<feature type="region of interest" description="Disordered" evidence="1">
    <location>
        <begin position="1"/>
        <end position="20"/>
    </location>
</feature>
<dbReference type="SMART" id="SM00164">
    <property type="entry name" value="TBC"/>
    <property type="match status" value="1"/>
</dbReference>
<feature type="domain" description="Rab-GAP TBC" evidence="2">
    <location>
        <begin position="302"/>
        <end position="501"/>
    </location>
</feature>
<dbReference type="PANTHER" id="PTHR47219">
    <property type="entry name" value="RAB GTPASE-ACTIVATING PROTEIN 1-LIKE"/>
    <property type="match status" value="1"/>
</dbReference>
<proteinExistence type="predicted"/>
<evidence type="ECO:0000256" key="1">
    <source>
        <dbReference type="SAM" id="MobiDB-lite"/>
    </source>
</evidence>
<dbReference type="Gene3D" id="1.10.8.270">
    <property type="entry name" value="putative rabgap domain of human tbc1 domain family member 14 like domains"/>
    <property type="match status" value="1"/>
</dbReference>
<dbReference type="EMBL" id="JACAZF010000004">
    <property type="protein sequence ID" value="KAF7307043.1"/>
    <property type="molecule type" value="Genomic_DNA"/>
</dbReference>
<dbReference type="SUPFAM" id="SSF47923">
    <property type="entry name" value="Ypt/Rab-GAP domain of gyp1p"/>
    <property type="match status" value="2"/>
</dbReference>
<name>A0A8H6SXE4_9AGAR</name>
<feature type="compositionally biased region" description="Pro residues" evidence="1">
    <location>
        <begin position="176"/>
        <end position="199"/>
    </location>
</feature>
<feature type="compositionally biased region" description="Low complexity" evidence="1">
    <location>
        <begin position="136"/>
        <end position="175"/>
    </location>
</feature>
<dbReference type="RefSeq" id="XP_037222062.1">
    <property type="nucleotide sequence ID" value="XM_037361770.1"/>
</dbReference>
<dbReference type="AlphaFoldDB" id="A0A8H6SXE4"/>
<organism evidence="3 4">
    <name type="scientific">Mycena indigotica</name>
    <dbReference type="NCBI Taxonomy" id="2126181"/>
    <lineage>
        <taxon>Eukaryota</taxon>
        <taxon>Fungi</taxon>
        <taxon>Dikarya</taxon>
        <taxon>Basidiomycota</taxon>
        <taxon>Agaricomycotina</taxon>
        <taxon>Agaricomycetes</taxon>
        <taxon>Agaricomycetidae</taxon>
        <taxon>Agaricales</taxon>
        <taxon>Marasmiineae</taxon>
        <taxon>Mycenaceae</taxon>
        <taxon>Mycena</taxon>
    </lineage>
</organism>
<accession>A0A8H6SXE4</accession>
<feature type="region of interest" description="Disordered" evidence="1">
    <location>
        <begin position="26"/>
        <end position="236"/>
    </location>
</feature>
<sequence length="592" mass="65647">MLTSSSTLDLDDAFGDGDEDFTFNADAIRRDMATQEPSWGVEETTEAPSIDPDDSVSTLDINGPSRSVTPPQNHGVDEDDGEGQFSQISLSESTPEEQSEPSPEQANSEPASPPLTPYPSVIIDVSQPPAHRVTLSVSSAAGSVSSNTSSPPQPASAQASNLDLAQSVASSSKSSSPPPQPPNSSPPRTPPPIPMPLSPKKPAHRTIRSAGPSALEKVMSRTRPHYLPPKPRKEDEKHLTEWAGIMKQSRAAAEKRRQALQDRRSAREKRIEDSLPIWEKEIVPNWKAVHKNPTLRKLWWQGIPSKLRASMWENAVGNPLALNKDNYRACLTRSRRAMSSGAFPSATLALIEQDISTTLPALHIFDAQTGPLHQDLKDMLTAWVVSRSDEGLGYTPGAARIAAMLLLNMAPQRGFIVMRNLLERHCLRSFFGGEGAKDDVNAYYRIFDTLLADGMPKIYFNFKQHLITPSSYLPQWLIPLFLDHLPFEACARIWDVLLLEGDSFLYRAALGMLAVLEPRLFFPDRTELLELLRGENKAALDAARRDGVSLNGGKYEIYGVDEETLWERIDSIHDSWKDSTWLRLIQRELPDL</sequence>
<dbReference type="PROSITE" id="PS50086">
    <property type="entry name" value="TBC_RABGAP"/>
    <property type="match status" value="1"/>
</dbReference>
<feature type="compositionally biased region" description="Polar residues" evidence="1">
    <location>
        <begin position="55"/>
        <end position="72"/>
    </location>
</feature>
<dbReference type="PANTHER" id="PTHR47219:SF15">
    <property type="entry name" value="TBC1 DOMAIN FAMILY MEMBER 12 ISOFORM X1"/>
    <property type="match status" value="1"/>
</dbReference>
<evidence type="ECO:0000313" key="4">
    <source>
        <dbReference type="Proteomes" id="UP000636479"/>
    </source>
</evidence>
<dbReference type="InterPro" id="IPR050302">
    <property type="entry name" value="Rab_GAP_TBC_domain"/>
</dbReference>
<evidence type="ECO:0000259" key="2">
    <source>
        <dbReference type="PROSITE" id="PS50086"/>
    </source>
</evidence>
<gene>
    <name evidence="3" type="ORF">MIND_00497400</name>
</gene>
<dbReference type="GO" id="GO:0031267">
    <property type="term" value="F:small GTPase binding"/>
    <property type="evidence" value="ECO:0007669"/>
    <property type="project" value="TreeGrafter"/>
</dbReference>